<comment type="subcellular location">
    <subcellularLocation>
        <location evidence="1">Nucleus</location>
    </subcellularLocation>
</comment>
<dbReference type="InterPro" id="IPR045180">
    <property type="entry name" value="La_dom_prot"/>
</dbReference>
<gene>
    <name evidence="7" type="primary">LOC111014890</name>
</gene>
<dbReference type="Gene3D" id="1.10.10.10">
    <property type="entry name" value="Winged helix-like DNA-binding domain superfamily/Winged helix DNA-binding domain"/>
    <property type="match status" value="1"/>
</dbReference>
<name>A0A6J1CWB8_MOMCH</name>
<dbReference type="GO" id="GO:0003723">
    <property type="term" value="F:RNA binding"/>
    <property type="evidence" value="ECO:0007669"/>
    <property type="project" value="UniProtKB-UniRule"/>
</dbReference>
<dbReference type="PANTHER" id="PTHR22792:SF132">
    <property type="entry name" value="LA-RELATED PROTEIN 1"/>
    <property type="match status" value="1"/>
</dbReference>
<dbReference type="Pfam" id="PF05383">
    <property type="entry name" value="La"/>
    <property type="match status" value="1"/>
</dbReference>
<dbReference type="GeneID" id="111014890"/>
<dbReference type="PANTHER" id="PTHR22792">
    <property type="entry name" value="LUPUS LA PROTEIN-RELATED"/>
    <property type="match status" value="1"/>
</dbReference>
<dbReference type="PRINTS" id="PR00302">
    <property type="entry name" value="LUPUSLA"/>
</dbReference>
<dbReference type="SUPFAM" id="SSF46785">
    <property type="entry name" value="Winged helix' DNA-binding domain"/>
    <property type="match status" value="1"/>
</dbReference>
<evidence type="ECO:0000256" key="2">
    <source>
        <dbReference type="ARBA" id="ARBA00022884"/>
    </source>
</evidence>
<dbReference type="OrthoDB" id="340227at2759"/>
<dbReference type="GO" id="GO:1990904">
    <property type="term" value="C:ribonucleoprotein complex"/>
    <property type="evidence" value="ECO:0007669"/>
    <property type="project" value="InterPro"/>
</dbReference>
<dbReference type="SMART" id="SM00715">
    <property type="entry name" value="LA"/>
    <property type="match status" value="1"/>
</dbReference>
<evidence type="ECO:0000313" key="6">
    <source>
        <dbReference type="Proteomes" id="UP000504603"/>
    </source>
</evidence>
<organism evidence="6 7">
    <name type="scientific">Momordica charantia</name>
    <name type="common">Bitter gourd</name>
    <name type="synonym">Balsam pear</name>
    <dbReference type="NCBI Taxonomy" id="3673"/>
    <lineage>
        <taxon>Eukaryota</taxon>
        <taxon>Viridiplantae</taxon>
        <taxon>Streptophyta</taxon>
        <taxon>Embryophyta</taxon>
        <taxon>Tracheophyta</taxon>
        <taxon>Spermatophyta</taxon>
        <taxon>Magnoliopsida</taxon>
        <taxon>eudicotyledons</taxon>
        <taxon>Gunneridae</taxon>
        <taxon>Pentapetalae</taxon>
        <taxon>rosids</taxon>
        <taxon>fabids</taxon>
        <taxon>Cucurbitales</taxon>
        <taxon>Cucurbitaceae</taxon>
        <taxon>Momordiceae</taxon>
        <taxon>Momordica</taxon>
    </lineage>
</organism>
<dbReference type="GO" id="GO:0005737">
    <property type="term" value="C:cytoplasm"/>
    <property type="evidence" value="ECO:0007669"/>
    <property type="project" value="UniProtKB-ARBA"/>
</dbReference>
<sequence>MARGSSSNGSDDYEIKEKIRNGGFEHYHIDNQIWYSHSNGYGWEFCTPIDPPPYSGYVLSNPQNPMAYYISPNFGPSNYMYNSCSPSPPPPPSPPIYHPFPTKELYWKIINQVNYYFSDENLRHDTFLKKHMDVDGWVPIQLIATFNRMRILTNDIEYILFALHGSSVVEVQDDKVRRKK</sequence>
<dbReference type="GO" id="GO:0006396">
    <property type="term" value="P:RNA processing"/>
    <property type="evidence" value="ECO:0007669"/>
    <property type="project" value="InterPro"/>
</dbReference>
<dbReference type="Proteomes" id="UP000504603">
    <property type="component" value="Unplaced"/>
</dbReference>
<dbReference type="InterPro" id="IPR036390">
    <property type="entry name" value="WH_DNA-bd_sf"/>
</dbReference>
<dbReference type="RefSeq" id="XP_022145446.1">
    <property type="nucleotide sequence ID" value="XM_022289754.1"/>
</dbReference>
<dbReference type="AlphaFoldDB" id="A0A6J1CWB8"/>
<reference evidence="7" key="1">
    <citation type="submission" date="2025-08" db="UniProtKB">
        <authorList>
            <consortium name="RefSeq"/>
        </authorList>
    </citation>
    <scope>IDENTIFICATION</scope>
    <source>
        <strain evidence="7">OHB3-1</strain>
    </source>
</reference>
<dbReference type="InterPro" id="IPR036388">
    <property type="entry name" value="WH-like_DNA-bd_sf"/>
</dbReference>
<dbReference type="CDD" id="cd07323">
    <property type="entry name" value="LAM"/>
    <property type="match status" value="1"/>
</dbReference>
<dbReference type="InterPro" id="IPR002344">
    <property type="entry name" value="Lupus_La"/>
</dbReference>
<keyword evidence="2 4" id="KW-0694">RNA-binding</keyword>
<feature type="domain" description="HTH La-type RNA-binding" evidence="5">
    <location>
        <begin position="99"/>
        <end position="180"/>
    </location>
</feature>
<accession>A0A6J1CWB8</accession>
<keyword evidence="3" id="KW-0539">Nucleus</keyword>
<evidence type="ECO:0000259" key="5">
    <source>
        <dbReference type="PROSITE" id="PS50961"/>
    </source>
</evidence>
<evidence type="ECO:0000256" key="4">
    <source>
        <dbReference type="PROSITE-ProRule" id="PRU00332"/>
    </source>
</evidence>
<proteinExistence type="predicted"/>
<protein>
    <submittedName>
        <fullName evidence="7">La-related protein 1B-like</fullName>
    </submittedName>
</protein>
<dbReference type="GO" id="GO:0005634">
    <property type="term" value="C:nucleus"/>
    <property type="evidence" value="ECO:0007669"/>
    <property type="project" value="UniProtKB-SubCell"/>
</dbReference>
<keyword evidence="6" id="KW-1185">Reference proteome</keyword>
<dbReference type="InterPro" id="IPR006630">
    <property type="entry name" value="La_HTH"/>
</dbReference>
<evidence type="ECO:0000256" key="1">
    <source>
        <dbReference type="ARBA" id="ARBA00004123"/>
    </source>
</evidence>
<dbReference type="PROSITE" id="PS50961">
    <property type="entry name" value="HTH_LA"/>
    <property type="match status" value="1"/>
</dbReference>
<dbReference type="KEGG" id="mcha:111014890"/>
<evidence type="ECO:0000313" key="7">
    <source>
        <dbReference type="RefSeq" id="XP_022145446.1"/>
    </source>
</evidence>
<evidence type="ECO:0000256" key="3">
    <source>
        <dbReference type="ARBA" id="ARBA00023242"/>
    </source>
</evidence>